<accession>A0A7E4VSS9</accession>
<keyword evidence="2" id="KW-1133">Transmembrane helix</keyword>
<dbReference type="PRINTS" id="PR01217">
    <property type="entry name" value="PRICHEXTENSN"/>
</dbReference>
<evidence type="ECO:0000313" key="4">
    <source>
        <dbReference type="WBParaSite" id="Pan_g2622.t1"/>
    </source>
</evidence>
<dbReference type="AlphaFoldDB" id="A0A7E4VSS9"/>
<organism evidence="3 4">
    <name type="scientific">Panagrellus redivivus</name>
    <name type="common">Microworm</name>
    <dbReference type="NCBI Taxonomy" id="6233"/>
    <lineage>
        <taxon>Eukaryota</taxon>
        <taxon>Metazoa</taxon>
        <taxon>Ecdysozoa</taxon>
        <taxon>Nematoda</taxon>
        <taxon>Chromadorea</taxon>
        <taxon>Rhabditida</taxon>
        <taxon>Tylenchina</taxon>
        <taxon>Panagrolaimomorpha</taxon>
        <taxon>Panagrolaimoidea</taxon>
        <taxon>Panagrolaimidae</taxon>
        <taxon>Panagrellus</taxon>
    </lineage>
</organism>
<keyword evidence="2" id="KW-0812">Transmembrane</keyword>
<dbReference type="WBParaSite" id="Pan_g2622.t1">
    <property type="protein sequence ID" value="Pan_g2622.t1"/>
    <property type="gene ID" value="Pan_g2622"/>
</dbReference>
<protein>
    <submittedName>
        <fullName evidence="4">Type VI secretion system tip protein VgrG</fullName>
    </submittedName>
</protein>
<name>A0A7E4VSS9_PANRE</name>
<sequence length="344" mass="34579">MTAGAAYMVRVATGVAMYCTGGRFTGVAAAGVGTGEALLLAGDGPCPKAAGDSGVGPFLGMVGVAGEMGLASRAAGESAITAGLDGLAPAVGEAVGIAGFTFPPEVTVGGAGGMGEPGTLEALKVVLLIKQTTYVSFVLPTSRIQVTFPRYSFCLYRLNIMGLFGKKPQSPLPPIPPTSPTAAPSPMIPPPRTPLHSPVATPPNVAPAPETKTLASPSQAPTELVTQNLLFQGPAGDATKPRPNAPPSPTPAPSPAPVLVNRASPVGQPATPAGAPVPAATPQFQPGNNVVSFANRAPQQPLAAEPPRHWFTFGEPTLSIVLLALGAGCYVMAGVMTVLYAVVR</sequence>
<feature type="compositionally biased region" description="Low complexity" evidence="1">
    <location>
        <begin position="265"/>
        <end position="283"/>
    </location>
</feature>
<reference evidence="3" key="1">
    <citation type="journal article" date="2013" name="Genetics">
        <title>The draft genome and transcriptome of Panagrellus redivivus are shaped by the harsh demands of a free-living lifestyle.</title>
        <authorList>
            <person name="Srinivasan J."/>
            <person name="Dillman A.R."/>
            <person name="Macchietto M.G."/>
            <person name="Heikkinen L."/>
            <person name="Lakso M."/>
            <person name="Fracchia K.M."/>
            <person name="Antoshechkin I."/>
            <person name="Mortazavi A."/>
            <person name="Wong G."/>
            <person name="Sternberg P.W."/>
        </authorList>
    </citation>
    <scope>NUCLEOTIDE SEQUENCE [LARGE SCALE GENOMIC DNA]</scope>
    <source>
        <strain evidence="3">MT8872</strain>
    </source>
</reference>
<feature type="region of interest" description="Disordered" evidence="1">
    <location>
        <begin position="171"/>
        <end position="220"/>
    </location>
</feature>
<evidence type="ECO:0000256" key="1">
    <source>
        <dbReference type="SAM" id="MobiDB-lite"/>
    </source>
</evidence>
<feature type="compositionally biased region" description="Pro residues" evidence="1">
    <location>
        <begin position="243"/>
        <end position="256"/>
    </location>
</feature>
<dbReference type="Proteomes" id="UP000492821">
    <property type="component" value="Unassembled WGS sequence"/>
</dbReference>
<evidence type="ECO:0000313" key="3">
    <source>
        <dbReference type="Proteomes" id="UP000492821"/>
    </source>
</evidence>
<feature type="transmembrane region" description="Helical" evidence="2">
    <location>
        <begin position="318"/>
        <end position="343"/>
    </location>
</feature>
<proteinExistence type="predicted"/>
<evidence type="ECO:0000256" key="2">
    <source>
        <dbReference type="SAM" id="Phobius"/>
    </source>
</evidence>
<keyword evidence="3" id="KW-1185">Reference proteome</keyword>
<reference evidence="4" key="2">
    <citation type="submission" date="2020-10" db="UniProtKB">
        <authorList>
            <consortium name="WormBaseParasite"/>
        </authorList>
    </citation>
    <scope>IDENTIFICATION</scope>
</reference>
<feature type="region of interest" description="Disordered" evidence="1">
    <location>
        <begin position="233"/>
        <end position="291"/>
    </location>
</feature>
<keyword evidence="2" id="KW-0472">Membrane</keyword>